<evidence type="ECO:0000256" key="4">
    <source>
        <dbReference type="ARBA" id="ARBA00022723"/>
    </source>
</evidence>
<evidence type="ECO:0000256" key="2">
    <source>
        <dbReference type="ARBA" id="ARBA00007357"/>
    </source>
</evidence>
<dbReference type="PRINTS" id="PR00786">
    <property type="entry name" value="NEPRILYSIN"/>
</dbReference>
<dbReference type="AlphaFoldDB" id="A0AA36H7T4"/>
<name>A0AA36H7T4_CYLNA</name>
<keyword evidence="7" id="KW-0482">Metalloprotease</keyword>
<evidence type="ECO:0000259" key="8">
    <source>
        <dbReference type="Pfam" id="PF01431"/>
    </source>
</evidence>
<keyword evidence="4" id="KW-0479">Metal-binding</keyword>
<dbReference type="GO" id="GO:0006508">
    <property type="term" value="P:proteolysis"/>
    <property type="evidence" value="ECO:0007669"/>
    <property type="project" value="UniProtKB-KW"/>
</dbReference>
<evidence type="ECO:0000313" key="11">
    <source>
        <dbReference type="Proteomes" id="UP001176961"/>
    </source>
</evidence>
<comment type="similarity">
    <text evidence="2">Belongs to the peptidase M13 family.</text>
</comment>
<dbReference type="GO" id="GO:0005886">
    <property type="term" value="C:plasma membrane"/>
    <property type="evidence" value="ECO:0007669"/>
    <property type="project" value="TreeGrafter"/>
</dbReference>
<evidence type="ECO:0000313" key="10">
    <source>
        <dbReference type="EMBL" id="CAJ0605249.1"/>
    </source>
</evidence>
<dbReference type="InterPro" id="IPR042089">
    <property type="entry name" value="Peptidase_M13_dom_2"/>
</dbReference>
<sequence>MEGLLTDEGGIPSKAFNLSKHYYMSCLRNHEEWESHTGYIQTVIGKIRNFGQFPLIDANISYYNRSDYELDLVDVLIYFNKNGLTTEWLAPMFFFRDNDTTVMQFSSEIAYTFRQNLKLAIALCIRTNSTCYLQKLLKDAVSMRLLALYINKHLYMAELQSTTLGKLNESYSSVDLFKYLADISPLEVRHVFQDALLVEAPPLEAIERFDAELKRIPKIVIVNTIISHFVFNSYRHLDVRFHTLSTRGKESGELRKLDLKKLTESSCFLKTQEKFGQALLASYATAADGHETQKVMQKIYNHLKDAFIETINEKHHWSSKIKKTLLKKMEKMGINLGFTDVAVGNLEDLDKLYLEYLRVKNVYGLHFPDMEDIFNGISLHYDFATLHNITAAEDHRKRTETVSLNVLNAYYMFTVNSLVILPTMLQLPLYSPRLPRFYKFGCIGFVIAHEFMHAFGEHAIRNEYGKLDKSLPGDFLRRHILNMTLMQTMYEEPLKKLGYSEHKLRGTIEENFADTQGMKLIYKAYQNAKKREGSEPRLKSIPYFSEDQLFFLATAQFFCAPIKKIVTPMMFLRDQFDSHSPGVLRVNVVLGNMPEFSKAFHCAPNTPMNSAVQQRQVFL</sequence>
<evidence type="ECO:0000259" key="9">
    <source>
        <dbReference type="Pfam" id="PF05649"/>
    </source>
</evidence>
<comment type="cofactor">
    <cofactor evidence="1">
        <name>Zn(2+)</name>
        <dbReference type="ChEBI" id="CHEBI:29105"/>
    </cofactor>
</comment>
<dbReference type="InterPro" id="IPR018497">
    <property type="entry name" value="Peptidase_M13_C"/>
</dbReference>
<proteinExistence type="inferred from homology"/>
<accession>A0AA36H7T4</accession>
<evidence type="ECO:0000256" key="3">
    <source>
        <dbReference type="ARBA" id="ARBA00022670"/>
    </source>
</evidence>
<dbReference type="Pfam" id="PF05649">
    <property type="entry name" value="Peptidase_M13_N"/>
    <property type="match status" value="1"/>
</dbReference>
<dbReference type="Pfam" id="PF01431">
    <property type="entry name" value="Peptidase_M13"/>
    <property type="match status" value="1"/>
</dbReference>
<evidence type="ECO:0000256" key="7">
    <source>
        <dbReference type="ARBA" id="ARBA00023049"/>
    </source>
</evidence>
<dbReference type="InterPro" id="IPR008753">
    <property type="entry name" value="Peptidase_M13_N"/>
</dbReference>
<dbReference type="Gene3D" id="1.10.1380.10">
    <property type="entry name" value="Neutral endopeptidase , domain2"/>
    <property type="match status" value="1"/>
</dbReference>
<dbReference type="SUPFAM" id="SSF55486">
    <property type="entry name" value="Metalloproteases ('zincins'), catalytic domain"/>
    <property type="match status" value="1"/>
</dbReference>
<keyword evidence="6" id="KW-0862">Zinc</keyword>
<dbReference type="GO" id="GO:0046872">
    <property type="term" value="F:metal ion binding"/>
    <property type="evidence" value="ECO:0007669"/>
    <property type="project" value="UniProtKB-KW"/>
</dbReference>
<feature type="domain" description="Peptidase M13 N-terminal" evidence="9">
    <location>
        <begin position="159"/>
        <end position="338"/>
    </location>
</feature>
<dbReference type="GO" id="GO:0004222">
    <property type="term" value="F:metalloendopeptidase activity"/>
    <property type="evidence" value="ECO:0007669"/>
    <property type="project" value="InterPro"/>
</dbReference>
<evidence type="ECO:0000256" key="6">
    <source>
        <dbReference type="ARBA" id="ARBA00022833"/>
    </source>
</evidence>
<feature type="domain" description="Peptidase M13 C-terminal" evidence="8">
    <location>
        <begin position="408"/>
        <end position="614"/>
    </location>
</feature>
<keyword evidence="5" id="KW-0378">Hydrolase</keyword>
<dbReference type="Proteomes" id="UP001176961">
    <property type="component" value="Unassembled WGS sequence"/>
</dbReference>
<evidence type="ECO:0000256" key="5">
    <source>
        <dbReference type="ARBA" id="ARBA00022801"/>
    </source>
</evidence>
<dbReference type="PANTHER" id="PTHR11733:SF222">
    <property type="entry name" value="IP12942P"/>
    <property type="match status" value="1"/>
</dbReference>
<dbReference type="InterPro" id="IPR024079">
    <property type="entry name" value="MetalloPept_cat_dom_sf"/>
</dbReference>
<comment type="caution">
    <text evidence="10">The sequence shown here is derived from an EMBL/GenBank/DDBJ whole genome shotgun (WGS) entry which is preliminary data.</text>
</comment>
<gene>
    <name evidence="10" type="ORF">CYNAS_LOCUS17232</name>
</gene>
<keyword evidence="3" id="KW-0645">Protease</keyword>
<dbReference type="EMBL" id="CATQJL010000316">
    <property type="protein sequence ID" value="CAJ0605249.1"/>
    <property type="molecule type" value="Genomic_DNA"/>
</dbReference>
<evidence type="ECO:0000256" key="1">
    <source>
        <dbReference type="ARBA" id="ARBA00001947"/>
    </source>
</evidence>
<keyword evidence="11" id="KW-1185">Reference proteome</keyword>
<dbReference type="Gene3D" id="3.40.390.10">
    <property type="entry name" value="Collagenase (Catalytic Domain)"/>
    <property type="match status" value="1"/>
</dbReference>
<reference evidence="10" key="1">
    <citation type="submission" date="2023-07" db="EMBL/GenBank/DDBJ databases">
        <authorList>
            <consortium name="CYATHOMIX"/>
        </authorList>
    </citation>
    <scope>NUCLEOTIDE SEQUENCE</scope>
    <source>
        <strain evidence="10">N/A</strain>
    </source>
</reference>
<dbReference type="InterPro" id="IPR000718">
    <property type="entry name" value="Peptidase_M13"/>
</dbReference>
<dbReference type="PANTHER" id="PTHR11733">
    <property type="entry name" value="ZINC METALLOPROTEASE FAMILY M13 NEPRILYSIN-RELATED"/>
    <property type="match status" value="1"/>
</dbReference>
<protein>
    <submittedName>
        <fullName evidence="10">Uncharacterized protein</fullName>
    </submittedName>
</protein>
<dbReference type="PROSITE" id="PS51885">
    <property type="entry name" value="NEPRILYSIN"/>
    <property type="match status" value="1"/>
</dbReference>
<organism evidence="10 11">
    <name type="scientific">Cylicocyclus nassatus</name>
    <name type="common">Nematode worm</name>
    <dbReference type="NCBI Taxonomy" id="53992"/>
    <lineage>
        <taxon>Eukaryota</taxon>
        <taxon>Metazoa</taxon>
        <taxon>Ecdysozoa</taxon>
        <taxon>Nematoda</taxon>
        <taxon>Chromadorea</taxon>
        <taxon>Rhabditida</taxon>
        <taxon>Rhabditina</taxon>
        <taxon>Rhabditomorpha</taxon>
        <taxon>Strongyloidea</taxon>
        <taxon>Strongylidae</taxon>
        <taxon>Cylicocyclus</taxon>
    </lineage>
</organism>